<keyword evidence="2" id="KW-0460">Magnesium</keyword>
<name>A0A813KNG3_POLGL</name>
<protein>
    <recommendedName>
        <fullName evidence="5">Exonuclease 1</fullName>
    </recommendedName>
</protein>
<dbReference type="AlphaFoldDB" id="A0A813KNG3"/>
<evidence type="ECO:0000256" key="2">
    <source>
        <dbReference type="ARBA" id="ARBA00022842"/>
    </source>
</evidence>
<dbReference type="GO" id="GO:0008409">
    <property type="term" value="F:5'-3' exonuclease activity"/>
    <property type="evidence" value="ECO:0007669"/>
    <property type="project" value="TreeGrafter"/>
</dbReference>
<dbReference type="PANTHER" id="PTHR11081:SF9">
    <property type="entry name" value="FLAP ENDONUCLEASE 1"/>
    <property type="match status" value="1"/>
</dbReference>
<gene>
    <name evidence="3" type="ORF">PGLA2088_LOCUS35415</name>
</gene>
<dbReference type="SUPFAM" id="SSF47807">
    <property type="entry name" value="5' to 3' exonuclease, C-terminal subdomain"/>
    <property type="match status" value="1"/>
</dbReference>
<sequence length="156" mass="17549">MITKLLYGIGLPWCELTRLNVTMDQFIDFCILSGCDYCDTLKGPSTAIKMLIQHGSLEKVHRSLVLAQQNPVAFIILGSLATVPANFRYQAAREFFKDMKLYIVHVLGMKTIETKKPPIRKAAVDTSIVDFEFKEPDWEGLTAFLVKAPIVELGLQ</sequence>
<keyword evidence="1" id="KW-0479">Metal-binding</keyword>
<evidence type="ECO:0000313" key="4">
    <source>
        <dbReference type="Proteomes" id="UP000626109"/>
    </source>
</evidence>
<organism evidence="3 4">
    <name type="scientific">Polarella glacialis</name>
    <name type="common">Dinoflagellate</name>
    <dbReference type="NCBI Taxonomy" id="89957"/>
    <lineage>
        <taxon>Eukaryota</taxon>
        <taxon>Sar</taxon>
        <taxon>Alveolata</taxon>
        <taxon>Dinophyceae</taxon>
        <taxon>Suessiales</taxon>
        <taxon>Suessiaceae</taxon>
        <taxon>Polarella</taxon>
    </lineage>
</organism>
<proteinExistence type="predicted"/>
<evidence type="ECO:0000313" key="3">
    <source>
        <dbReference type="EMBL" id="CAE8709365.1"/>
    </source>
</evidence>
<evidence type="ECO:0008006" key="5">
    <source>
        <dbReference type="Google" id="ProtNLM"/>
    </source>
</evidence>
<dbReference type="EMBL" id="CAJNNW010031835">
    <property type="protein sequence ID" value="CAE8709365.1"/>
    <property type="molecule type" value="Genomic_DNA"/>
</dbReference>
<dbReference type="Proteomes" id="UP000626109">
    <property type="component" value="Unassembled WGS sequence"/>
</dbReference>
<dbReference type="InterPro" id="IPR006084">
    <property type="entry name" value="XPG/Rad2"/>
</dbReference>
<comment type="caution">
    <text evidence="3">The sequence shown here is derived from an EMBL/GenBank/DDBJ whole genome shotgun (WGS) entry which is preliminary data.</text>
</comment>
<dbReference type="GO" id="GO:0046872">
    <property type="term" value="F:metal ion binding"/>
    <property type="evidence" value="ECO:0007669"/>
    <property type="project" value="UniProtKB-KW"/>
</dbReference>
<accession>A0A813KNG3</accession>
<dbReference type="PANTHER" id="PTHR11081">
    <property type="entry name" value="FLAP ENDONUCLEASE FAMILY MEMBER"/>
    <property type="match status" value="1"/>
</dbReference>
<dbReference type="InterPro" id="IPR036279">
    <property type="entry name" value="5-3_exonuclease_C_sf"/>
</dbReference>
<dbReference type="InterPro" id="IPR008918">
    <property type="entry name" value="HhH2"/>
</dbReference>
<dbReference type="SMART" id="SM00279">
    <property type="entry name" value="HhH2"/>
    <property type="match status" value="1"/>
</dbReference>
<dbReference type="GO" id="GO:0003677">
    <property type="term" value="F:DNA binding"/>
    <property type="evidence" value="ECO:0007669"/>
    <property type="project" value="InterPro"/>
</dbReference>
<dbReference type="Gene3D" id="1.10.150.20">
    <property type="entry name" value="5' to 3' exonuclease, C-terminal subdomain"/>
    <property type="match status" value="1"/>
</dbReference>
<dbReference type="GO" id="GO:0017108">
    <property type="term" value="F:5'-flap endonuclease activity"/>
    <property type="evidence" value="ECO:0007669"/>
    <property type="project" value="TreeGrafter"/>
</dbReference>
<reference evidence="3" key="1">
    <citation type="submission" date="2021-02" db="EMBL/GenBank/DDBJ databases">
        <authorList>
            <person name="Dougan E. K."/>
            <person name="Rhodes N."/>
            <person name="Thang M."/>
            <person name="Chan C."/>
        </authorList>
    </citation>
    <scope>NUCLEOTIDE SEQUENCE</scope>
</reference>
<evidence type="ECO:0000256" key="1">
    <source>
        <dbReference type="ARBA" id="ARBA00022723"/>
    </source>
</evidence>